<keyword evidence="3" id="KW-1185">Reference proteome</keyword>
<proteinExistence type="predicted"/>
<dbReference type="SUPFAM" id="SSF53098">
    <property type="entry name" value="Ribonuclease H-like"/>
    <property type="match status" value="1"/>
</dbReference>
<evidence type="ECO:0000259" key="1">
    <source>
        <dbReference type="Pfam" id="PF05699"/>
    </source>
</evidence>
<gene>
    <name evidence="2" type="ORF">GMARGA_LOCUS41280</name>
</gene>
<reference evidence="2 3" key="1">
    <citation type="submission" date="2021-06" db="EMBL/GenBank/DDBJ databases">
        <authorList>
            <person name="Kallberg Y."/>
            <person name="Tangrot J."/>
            <person name="Rosling A."/>
        </authorList>
    </citation>
    <scope>NUCLEOTIDE SEQUENCE [LARGE SCALE GENOMIC DNA]</scope>
    <source>
        <strain evidence="2 3">120-4 pot B 10/14</strain>
    </source>
</reference>
<feature type="domain" description="HAT C-terminal dimerisation" evidence="1">
    <location>
        <begin position="1"/>
        <end position="45"/>
    </location>
</feature>
<accession>A0ABN7XDX1</accession>
<sequence length="45" mass="4911">MARDYLAIPATSAPVERIFSESGKIITTERNRLGSGTIKALMCLK</sequence>
<dbReference type="EMBL" id="CAJVQB010112167">
    <property type="protein sequence ID" value="CAG8852459.1"/>
    <property type="molecule type" value="Genomic_DNA"/>
</dbReference>
<protein>
    <submittedName>
        <fullName evidence="2">4506_t:CDS:1</fullName>
    </submittedName>
</protein>
<evidence type="ECO:0000313" key="2">
    <source>
        <dbReference type="EMBL" id="CAG8852459.1"/>
    </source>
</evidence>
<dbReference type="Proteomes" id="UP000789901">
    <property type="component" value="Unassembled WGS sequence"/>
</dbReference>
<comment type="caution">
    <text evidence="2">The sequence shown here is derived from an EMBL/GenBank/DDBJ whole genome shotgun (WGS) entry which is preliminary data.</text>
</comment>
<dbReference type="Pfam" id="PF05699">
    <property type="entry name" value="Dimer_Tnp_hAT"/>
    <property type="match status" value="1"/>
</dbReference>
<evidence type="ECO:0000313" key="3">
    <source>
        <dbReference type="Proteomes" id="UP000789901"/>
    </source>
</evidence>
<dbReference type="InterPro" id="IPR008906">
    <property type="entry name" value="HATC_C_dom"/>
</dbReference>
<dbReference type="PANTHER" id="PTHR47611:SF1">
    <property type="entry name" value="CCHC-TYPE DOMAIN-CONTAINING PROTEIN"/>
    <property type="match status" value="1"/>
</dbReference>
<name>A0ABN7XDX1_GIGMA</name>
<dbReference type="InterPro" id="IPR012337">
    <property type="entry name" value="RNaseH-like_sf"/>
</dbReference>
<organism evidence="2 3">
    <name type="scientific">Gigaspora margarita</name>
    <dbReference type="NCBI Taxonomy" id="4874"/>
    <lineage>
        <taxon>Eukaryota</taxon>
        <taxon>Fungi</taxon>
        <taxon>Fungi incertae sedis</taxon>
        <taxon>Mucoromycota</taxon>
        <taxon>Glomeromycotina</taxon>
        <taxon>Glomeromycetes</taxon>
        <taxon>Diversisporales</taxon>
        <taxon>Gigasporaceae</taxon>
        <taxon>Gigaspora</taxon>
    </lineage>
</organism>
<feature type="non-terminal residue" evidence="2">
    <location>
        <position position="45"/>
    </location>
</feature>
<dbReference type="PANTHER" id="PTHR47611">
    <property type="entry name" value="HAT DIMERISATION DOMAIN, C-TERMINAL"/>
    <property type="match status" value="1"/>
</dbReference>